<protein>
    <submittedName>
        <fullName evidence="1">Uncharacterized protein</fullName>
    </submittedName>
</protein>
<keyword evidence="2" id="KW-1185">Reference proteome</keyword>
<dbReference type="Proteomes" id="UP001633002">
    <property type="component" value="Unassembled WGS sequence"/>
</dbReference>
<dbReference type="PANTHER" id="PTHR34278:SF1">
    <property type="entry name" value="PROTEIN THI031, PUTATIVE-RELATED"/>
    <property type="match status" value="1"/>
</dbReference>
<evidence type="ECO:0000313" key="2">
    <source>
        <dbReference type="Proteomes" id="UP001633002"/>
    </source>
</evidence>
<name>A0ABD3HAK5_9MARC</name>
<dbReference type="EMBL" id="JBJQOH010000004">
    <property type="protein sequence ID" value="KAL3688373.1"/>
    <property type="molecule type" value="Genomic_DNA"/>
</dbReference>
<comment type="caution">
    <text evidence="1">The sequence shown here is derived from an EMBL/GenBank/DDBJ whole genome shotgun (WGS) entry which is preliminary data.</text>
</comment>
<accession>A0ABD3HAK5</accession>
<organism evidence="1 2">
    <name type="scientific">Riccia sorocarpa</name>
    <dbReference type="NCBI Taxonomy" id="122646"/>
    <lineage>
        <taxon>Eukaryota</taxon>
        <taxon>Viridiplantae</taxon>
        <taxon>Streptophyta</taxon>
        <taxon>Embryophyta</taxon>
        <taxon>Marchantiophyta</taxon>
        <taxon>Marchantiopsida</taxon>
        <taxon>Marchantiidae</taxon>
        <taxon>Marchantiales</taxon>
        <taxon>Ricciaceae</taxon>
        <taxon>Riccia</taxon>
    </lineage>
</organism>
<dbReference type="PANTHER" id="PTHR34278">
    <property type="entry name" value="PROTEIN THI031, PUTATIVE-RELATED"/>
    <property type="match status" value="1"/>
</dbReference>
<dbReference type="AlphaFoldDB" id="A0ABD3HAK5"/>
<proteinExistence type="predicted"/>
<gene>
    <name evidence="1" type="ORF">R1sor_014682</name>
</gene>
<sequence>MRREGKVRGKPTNHTKYLGKTPKPACLCPVCHGPRPIWKSLQKTNGMHKVKATDVARNYKLDQFTLKGKLPRRGISGGRLLDDHIYDCDCEMYDDNQESLDLLDEYRSPEVMRFTIASFLRGMPGMDDESVDAESVDRGGAFQQEVRDEYEDDSDSDCSWSCIDGLYDSGADEDGWYLIVNSSDHSKKMIRLVRAKSQIFPRVEGLYCFGIPKTKERFSLQHEEV</sequence>
<reference evidence="1 2" key="1">
    <citation type="submission" date="2024-09" db="EMBL/GenBank/DDBJ databases">
        <title>Chromosome-scale assembly of Riccia sorocarpa.</title>
        <authorList>
            <person name="Paukszto L."/>
        </authorList>
    </citation>
    <scope>NUCLEOTIDE SEQUENCE [LARGE SCALE GENOMIC DNA]</scope>
    <source>
        <strain evidence="1">LP-2024</strain>
        <tissue evidence="1">Aerial parts of the thallus</tissue>
    </source>
</reference>
<evidence type="ECO:0000313" key="1">
    <source>
        <dbReference type="EMBL" id="KAL3688373.1"/>
    </source>
</evidence>